<dbReference type="Proteomes" id="UP001258017">
    <property type="component" value="Unassembled WGS sequence"/>
</dbReference>
<dbReference type="GO" id="GO:0031573">
    <property type="term" value="P:mitotic intra-S DNA damage checkpoint signaling"/>
    <property type="evidence" value="ECO:0007669"/>
    <property type="project" value="TreeGrafter"/>
</dbReference>
<evidence type="ECO:0000313" key="6">
    <source>
        <dbReference type="Proteomes" id="UP001258017"/>
    </source>
</evidence>
<sequence length="274" mass="31056">MKFRCRMVEVGAMRDLMNIVTVISKIAKSCVLRITTDGISFNIDDDSVPVLWAELSQSHFFNEYVMSGVSEEQNEIYLECESAMLARSLGSFRSTAKSVKIKLTNKIQPCLTIEIELSSSSVESRQCMHDVPVRVVPRKEWATYKVPDIPEFDISVDMPLLKFLRNIVERMRNMSSQLTLEADKTGVFILRIETESANVSTHFQGLQISICSQAEDNVMISATIDIKKFLTFLAWDIVHPNSVKCNIVENKIVNLFLDLAGYLKVRYFIPAIVA</sequence>
<proteinExistence type="inferred from homology"/>
<dbReference type="PANTHER" id="PTHR12900:SF0">
    <property type="entry name" value="CHECKPOINT PROTEIN"/>
    <property type="match status" value="1"/>
</dbReference>
<protein>
    <recommendedName>
        <fullName evidence="4">Checkpoint protein</fullName>
    </recommendedName>
</protein>
<dbReference type="GO" id="GO:0005730">
    <property type="term" value="C:nucleolus"/>
    <property type="evidence" value="ECO:0007669"/>
    <property type="project" value="InterPro"/>
</dbReference>
<accession>A0AAD9RQD2</accession>
<dbReference type="GO" id="GO:0044778">
    <property type="term" value="P:meiotic DNA integrity checkpoint signaling"/>
    <property type="evidence" value="ECO:0007669"/>
    <property type="project" value="TreeGrafter"/>
</dbReference>
<dbReference type="GO" id="GO:0035861">
    <property type="term" value="C:site of double-strand break"/>
    <property type="evidence" value="ECO:0007669"/>
    <property type="project" value="TreeGrafter"/>
</dbReference>
<dbReference type="Gene3D" id="3.70.10.10">
    <property type="match status" value="1"/>
</dbReference>
<evidence type="ECO:0000313" key="5">
    <source>
        <dbReference type="EMBL" id="KAK2583944.1"/>
    </source>
</evidence>
<dbReference type="InterPro" id="IPR046938">
    <property type="entry name" value="DNA_clamp_sf"/>
</dbReference>
<evidence type="ECO:0000256" key="2">
    <source>
        <dbReference type="ARBA" id="ARBA00005563"/>
    </source>
</evidence>
<dbReference type="GO" id="GO:0030896">
    <property type="term" value="C:checkpoint clamp complex"/>
    <property type="evidence" value="ECO:0007669"/>
    <property type="project" value="InterPro"/>
</dbReference>
<keyword evidence="6" id="KW-1185">Reference proteome</keyword>
<dbReference type="PIRSF" id="PIRSF011312">
    <property type="entry name" value="Cell_cycle_HUS1"/>
    <property type="match status" value="1"/>
</dbReference>
<comment type="subcellular location">
    <subcellularLocation>
        <location evidence="1">Nucleus</location>
    </subcellularLocation>
</comment>
<dbReference type="PANTHER" id="PTHR12900">
    <property type="entry name" value="MITOTIC AND DNA DAMAGE CHECKPOINT PROTEIN HUS1"/>
    <property type="match status" value="1"/>
</dbReference>
<dbReference type="Pfam" id="PF04005">
    <property type="entry name" value="Hus1"/>
    <property type="match status" value="1"/>
</dbReference>
<dbReference type="GO" id="GO:0033314">
    <property type="term" value="P:mitotic DNA replication checkpoint signaling"/>
    <property type="evidence" value="ECO:0007669"/>
    <property type="project" value="TreeGrafter"/>
</dbReference>
<name>A0AAD9RQD2_9HYME</name>
<organism evidence="5 6">
    <name type="scientific">Odynerus spinipes</name>
    <dbReference type="NCBI Taxonomy" id="1348599"/>
    <lineage>
        <taxon>Eukaryota</taxon>
        <taxon>Metazoa</taxon>
        <taxon>Ecdysozoa</taxon>
        <taxon>Arthropoda</taxon>
        <taxon>Hexapoda</taxon>
        <taxon>Insecta</taxon>
        <taxon>Pterygota</taxon>
        <taxon>Neoptera</taxon>
        <taxon>Endopterygota</taxon>
        <taxon>Hymenoptera</taxon>
        <taxon>Apocrita</taxon>
        <taxon>Aculeata</taxon>
        <taxon>Vespoidea</taxon>
        <taxon>Vespidae</taxon>
        <taxon>Eumeninae</taxon>
        <taxon>Odynerus</taxon>
    </lineage>
</organism>
<dbReference type="AlphaFoldDB" id="A0AAD9RQD2"/>
<dbReference type="GO" id="GO:0000724">
    <property type="term" value="P:double-strand break repair via homologous recombination"/>
    <property type="evidence" value="ECO:0007669"/>
    <property type="project" value="TreeGrafter"/>
</dbReference>
<dbReference type="EMBL" id="JAIFRP010000029">
    <property type="protein sequence ID" value="KAK2583944.1"/>
    <property type="molecule type" value="Genomic_DNA"/>
</dbReference>
<evidence type="ECO:0000256" key="4">
    <source>
        <dbReference type="PIRNR" id="PIRNR011312"/>
    </source>
</evidence>
<dbReference type="GO" id="GO:0000723">
    <property type="term" value="P:telomere maintenance"/>
    <property type="evidence" value="ECO:0007669"/>
    <property type="project" value="TreeGrafter"/>
</dbReference>
<dbReference type="GO" id="GO:0006289">
    <property type="term" value="P:nucleotide-excision repair"/>
    <property type="evidence" value="ECO:0007669"/>
    <property type="project" value="TreeGrafter"/>
</dbReference>
<dbReference type="SUPFAM" id="SSF55979">
    <property type="entry name" value="DNA clamp"/>
    <property type="match status" value="1"/>
</dbReference>
<gene>
    <name evidence="5" type="ORF">KPH14_001203</name>
</gene>
<comment type="similarity">
    <text evidence="2 4">Belongs to the HUS1 family.</text>
</comment>
<evidence type="ECO:0000256" key="3">
    <source>
        <dbReference type="ARBA" id="ARBA00023242"/>
    </source>
</evidence>
<dbReference type="InterPro" id="IPR016580">
    <property type="entry name" value="HUS1"/>
</dbReference>
<comment type="caution">
    <text evidence="5">The sequence shown here is derived from an EMBL/GenBank/DDBJ whole genome shotgun (WGS) entry which is preliminary data.</text>
</comment>
<evidence type="ECO:0000256" key="1">
    <source>
        <dbReference type="ARBA" id="ARBA00004123"/>
    </source>
</evidence>
<dbReference type="InterPro" id="IPR007150">
    <property type="entry name" value="HUS1/Mec3"/>
</dbReference>
<reference evidence="5" key="1">
    <citation type="submission" date="2021-08" db="EMBL/GenBank/DDBJ databases">
        <authorList>
            <person name="Misof B."/>
            <person name="Oliver O."/>
            <person name="Podsiadlowski L."/>
            <person name="Donath A."/>
            <person name="Peters R."/>
            <person name="Mayer C."/>
            <person name="Rust J."/>
            <person name="Gunkel S."/>
            <person name="Lesny P."/>
            <person name="Martin S."/>
            <person name="Oeyen J.P."/>
            <person name="Petersen M."/>
            <person name="Panagiotis P."/>
            <person name="Wilbrandt J."/>
            <person name="Tanja T."/>
        </authorList>
    </citation>
    <scope>NUCLEOTIDE SEQUENCE</scope>
    <source>
        <strain evidence="5">GBR_01_08_01A</strain>
        <tissue evidence="5">Thorax + abdomen</tissue>
    </source>
</reference>
<keyword evidence="3" id="KW-0539">Nucleus</keyword>
<reference evidence="5" key="2">
    <citation type="journal article" date="2023" name="Commun. Biol.">
        <title>Intrasexual cuticular hydrocarbon dimorphism in a wasp sheds light on hydrocarbon biosynthesis genes in Hymenoptera.</title>
        <authorList>
            <person name="Moris V.C."/>
            <person name="Podsiadlowski L."/>
            <person name="Martin S."/>
            <person name="Oeyen J.P."/>
            <person name="Donath A."/>
            <person name="Petersen M."/>
            <person name="Wilbrandt J."/>
            <person name="Misof B."/>
            <person name="Liedtke D."/>
            <person name="Thamm M."/>
            <person name="Scheiner R."/>
            <person name="Schmitt T."/>
            <person name="Niehuis O."/>
        </authorList>
    </citation>
    <scope>NUCLEOTIDE SEQUENCE</scope>
    <source>
        <strain evidence="5">GBR_01_08_01A</strain>
    </source>
</reference>